<feature type="compositionally biased region" description="Basic and acidic residues" evidence="1">
    <location>
        <begin position="126"/>
        <end position="138"/>
    </location>
</feature>
<dbReference type="EMBL" id="JABSTU010006827">
    <property type="protein sequence ID" value="KAH7932178.1"/>
    <property type="molecule type" value="Genomic_DNA"/>
</dbReference>
<reference evidence="2" key="2">
    <citation type="submission" date="2021-09" db="EMBL/GenBank/DDBJ databases">
        <authorList>
            <person name="Jia N."/>
            <person name="Wang J."/>
            <person name="Shi W."/>
            <person name="Du L."/>
            <person name="Sun Y."/>
            <person name="Zhan W."/>
            <person name="Jiang J."/>
            <person name="Wang Q."/>
            <person name="Zhang B."/>
            <person name="Ji P."/>
            <person name="Sakyi L.B."/>
            <person name="Cui X."/>
            <person name="Yuan T."/>
            <person name="Jiang B."/>
            <person name="Yang W."/>
            <person name="Lam T.T.-Y."/>
            <person name="Chang Q."/>
            <person name="Ding S."/>
            <person name="Wang X."/>
            <person name="Zhu J."/>
            <person name="Ruan X."/>
            <person name="Zhao L."/>
            <person name="Wei J."/>
            <person name="Que T."/>
            <person name="Du C."/>
            <person name="Cheng J."/>
            <person name="Dai P."/>
            <person name="Han X."/>
            <person name="Huang E."/>
            <person name="Gao Y."/>
            <person name="Liu J."/>
            <person name="Shao H."/>
            <person name="Ye R."/>
            <person name="Li L."/>
            <person name="Wei W."/>
            <person name="Wang X."/>
            <person name="Wang C."/>
            <person name="Huo Q."/>
            <person name="Li W."/>
            <person name="Guo W."/>
            <person name="Chen H."/>
            <person name="Chen S."/>
            <person name="Zhou L."/>
            <person name="Zhou L."/>
            <person name="Ni X."/>
            <person name="Tian J."/>
            <person name="Zhou Y."/>
            <person name="Sheng Y."/>
            <person name="Liu T."/>
            <person name="Pan Y."/>
            <person name="Xia L."/>
            <person name="Li J."/>
            <person name="Zhao F."/>
            <person name="Cao W."/>
        </authorList>
    </citation>
    <scope>NUCLEOTIDE SEQUENCE</scope>
    <source>
        <strain evidence="2">Rmic-2018</strain>
        <tissue evidence="2">Larvae</tissue>
    </source>
</reference>
<dbReference type="VEuPathDB" id="VectorBase:LOC119166690"/>
<proteinExistence type="predicted"/>
<gene>
    <name evidence="2" type="ORF">HPB51_029491</name>
</gene>
<evidence type="ECO:0000313" key="2">
    <source>
        <dbReference type="EMBL" id="KAH7932178.1"/>
    </source>
</evidence>
<keyword evidence="3" id="KW-1185">Reference proteome</keyword>
<comment type="caution">
    <text evidence="2">The sequence shown here is derived from an EMBL/GenBank/DDBJ whole genome shotgun (WGS) entry which is preliminary data.</text>
</comment>
<reference evidence="2" key="1">
    <citation type="journal article" date="2020" name="Cell">
        <title>Large-Scale Comparative Analyses of Tick Genomes Elucidate Their Genetic Diversity and Vector Capacities.</title>
        <authorList>
            <consortium name="Tick Genome and Microbiome Consortium (TIGMIC)"/>
            <person name="Jia N."/>
            <person name="Wang J."/>
            <person name="Shi W."/>
            <person name="Du L."/>
            <person name="Sun Y."/>
            <person name="Zhan W."/>
            <person name="Jiang J.F."/>
            <person name="Wang Q."/>
            <person name="Zhang B."/>
            <person name="Ji P."/>
            <person name="Bell-Sakyi L."/>
            <person name="Cui X.M."/>
            <person name="Yuan T.T."/>
            <person name="Jiang B.G."/>
            <person name="Yang W.F."/>
            <person name="Lam T.T."/>
            <person name="Chang Q.C."/>
            <person name="Ding S.J."/>
            <person name="Wang X.J."/>
            <person name="Zhu J.G."/>
            <person name="Ruan X.D."/>
            <person name="Zhao L."/>
            <person name="Wei J.T."/>
            <person name="Ye R.Z."/>
            <person name="Que T.C."/>
            <person name="Du C.H."/>
            <person name="Zhou Y.H."/>
            <person name="Cheng J.X."/>
            <person name="Dai P.F."/>
            <person name="Guo W.B."/>
            <person name="Han X.H."/>
            <person name="Huang E.J."/>
            <person name="Li L.F."/>
            <person name="Wei W."/>
            <person name="Gao Y.C."/>
            <person name="Liu J.Z."/>
            <person name="Shao H.Z."/>
            <person name="Wang X."/>
            <person name="Wang C.C."/>
            <person name="Yang T.C."/>
            <person name="Huo Q.B."/>
            <person name="Li W."/>
            <person name="Chen H.Y."/>
            <person name="Chen S.E."/>
            <person name="Zhou L.G."/>
            <person name="Ni X.B."/>
            <person name="Tian J.H."/>
            <person name="Sheng Y."/>
            <person name="Liu T."/>
            <person name="Pan Y.S."/>
            <person name="Xia L.Y."/>
            <person name="Li J."/>
            <person name="Zhao F."/>
            <person name="Cao W.C."/>
        </authorList>
    </citation>
    <scope>NUCLEOTIDE SEQUENCE</scope>
    <source>
        <strain evidence="2">Rmic-2018</strain>
    </source>
</reference>
<evidence type="ECO:0000256" key="1">
    <source>
        <dbReference type="SAM" id="MobiDB-lite"/>
    </source>
</evidence>
<evidence type="ECO:0000313" key="3">
    <source>
        <dbReference type="Proteomes" id="UP000821866"/>
    </source>
</evidence>
<organism evidence="2 3">
    <name type="scientific">Rhipicephalus microplus</name>
    <name type="common">Cattle tick</name>
    <name type="synonym">Boophilus microplus</name>
    <dbReference type="NCBI Taxonomy" id="6941"/>
    <lineage>
        <taxon>Eukaryota</taxon>
        <taxon>Metazoa</taxon>
        <taxon>Ecdysozoa</taxon>
        <taxon>Arthropoda</taxon>
        <taxon>Chelicerata</taxon>
        <taxon>Arachnida</taxon>
        <taxon>Acari</taxon>
        <taxon>Parasitiformes</taxon>
        <taxon>Ixodida</taxon>
        <taxon>Ixodoidea</taxon>
        <taxon>Ixodidae</taxon>
        <taxon>Rhipicephalinae</taxon>
        <taxon>Rhipicephalus</taxon>
        <taxon>Boophilus</taxon>
    </lineage>
</organism>
<dbReference type="AlphaFoldDB" id="A0A9J6CUR6"/>
<protein>
    <submittedName>
        <fullName evidence="2">Uncharacterized protein</fullName>
    </submittedName>
</protein>
<sequence length="356" mass="38623">MATHSIMSSQGIIQWKCRGISRKVGELRQCLRYGKLHISNAEPGPSVVAAGPRQEQSPLINIVNIHNFKLAPGIKQNMRKQKIEDNLTAGQDLDKGDTSDDAAVEGASKQQKLPELDATLWGQENSKMEERRDDAPTKGRDSIVLRALSEPDLLAPKEVDGLVRIVLRKATHDNDLVEPAAKFCTRLIMIFGVLLLAQAGGEVPALLSGYDGAPLPSHQAHHVRIAHLESTLDDLPGNRPATVTSCADADRHNVKTALLADWSGIKTGHPLTQAIGHGGTARMQDATLQPVCLSTAGMHTFPTRLAGVAKIRVTGQPRDDGHAQLDELNEHSSALVIRYLQLDDVAWHCQSLTNVL</sequence>
<feature type="region of interest" description="Disordered" evidence="1">
    <location>
        <begin position="88"/>
        <end position="138"/>
    </location>
</feature>
<name>A0A9J6CUR6_RHIMP</name>
<dbReference type="Proteomes" id="UP000821866">
    <property type="component" value="Unassembled WGS sequence"/>
</dbReference>
<accession>A0A9J6CUR6</accession>